<feature type="domain" description="Phage conserved hypothetical protein C-terminal" evidence="2">
    <location>
        <begin position="162"/>
        <end position="232"/>
    </location>
</feature>
<feature type="compositionally biased region" description="Basic and acidic residues" evidence="1">
    <location>
        <begin position="126"/>
        <end position="143"/>
    </location>
</feature>
<dbReference type="InterPro" id="IPR011741">
    <property type="entry name" value="Phg_2220_C"/>
</dbReference>
<dbReference type="EMBL" id="CABPSH010000010">
    <property type="protein sequence ID" value="VVE31298.1"/>
    <property type="molecule type" value="Genomic_DNA"/>
</dbReference>
<dbReference type="NCBIfam" id="TIGR02220">
    <property type="entry name" value="phg_TIGR02220"/>
    <property type="match status" value="1"/>
</dbReference>
<feature type="region of interest" description="Disordered" evidence="1">
    <location>
        <begin position="93"/>
        <end position="159"/>
    </location>
</feature>
<feature type="compositionally biased region" description="Polar residues" evidence="1">
    <location>
        <begin position="108"/>
        <end position="125"/>
    </location>
</feature>
<protein>
    <recommendedName>
        <fullName evidence="2">Phage conserved hypothetical protein C-terminal domain-containing protein</fullName>
    </recommendedName>
</protein>
<dbReference type="AlphaFoldDB" id="A0A5E4X502"/>
<proteinExistence type="predicted"/>
<accession>A0A5E4X502</accession>
<keyword evidence="4" id="KW-1185">Reference proteome</keyword>
<evidence type="ECO:0000259" key="2">
    <source>
        <dbReference type="Pfam" id="PF09524"/>
    </source>
</evidence>
<dbReference type="Proteomes" id="UP000400981">
    <property type="component" value="Unassembled WGS sequence"/>
</dbReference>
<reference evidence="3 4" key="1">
    <citation type="submission" date="2019-08" db="EMBL/GenBank/DDBJ databases">
        <authorList>
            <person name="Peeters C."/>
        </authorList>
    </citation>
    <scope>NUCLEOTIDE SEQUENCE [LARGE SCALE GENOMIC DNA]</scope>
    <source>
        <strain evidence="3 4">LMG 31012</strain>
    </source>
</reference>
<evidence type="ECO:0000313" key="3">
    <source>
        <dbReference type="EMBL" id="VVE31298.1"/>
    </source>
</evidence>
<organism evidence="3 4">
    <name type="scientific">Pandoraea eparura</name>
    <dbReference type="NCBI Taxonomy" id="2508291"/>
    <lineage>
        <taxon>Bacteria</taxon>
        <taxon>Pseudomonadati</taxon>
        <taxon>Pseudomonadota</taxon>
        <taxon>Betaproteobacteria</taxon>
        <taxon>Burkholderiales</taxon>
        <taxon>Burkholderiaceae</taxon>
        <taxon>Pandoraea</taxon>
    </lineage>
</organism>
<name>A0A5E4X502_9BURK</name>
<dbReference type="Pfam" id="PF09524">
    <property type="entry name" value="Phg_2220_C"/>
    <property type="match status" value="1"/>
</dbReference>
<gene>
    <name evidence="3" type="ORF">PEP31012_03690</name>
</gene>
<evidence type="ECO:0000313" key="4">
    <source>
        <dbReference type="Proteomes" id="UP000400981"/>
    </source>
</evidence>
<dbReference type="OrthoDB" id="8904137at2"/>
<sequence length="269" mass="30735">MDWFRMYSEFASDPKVQMMSEAMQRRLVMLFCLQCSNGIETFHVTERETSIAFAMRVSEQELAETKDVFMRRGFIDSDWNLLNWSKRQYESDSSTGRVRRYREKQKQQVETNETLQKRSSNALEQNRTDTEQKDMSGKPDASSKPRRSAKPKPEDHPQASEVLDYLNAKAHRSFQPVKANLSMIGARLSEGATVADCKAVIDAKVAQWLNDEKMAEYLRPETLFNATKFAGYRGSLPSPDEPPPDPSKPPPYVVIPEGARWIPGRGVAF</sequence>
<evidence type="ECO:0000256" key="1">
    <source>
        <dbReference type="SAM" id="MobiDB-lite"/>
    </source>
</evidence>